<protein>
    <submittedName>
        <fullName evidence="1">PR1</fullName>
    </submittedName>
</protein>
<dbReference type="AlphaFoldDB" id="Q6QCC5"/>
<organism evidence="1">
    <name type="scientific">Malus domestica</name>
    <name type="common">Apple</name>
    <name type="synonym">Pyrus malus</name>
    <dbReference type="NCBI Taxonomy" id="3750"/>
    <lineage>
        <taxon>Eukaryota</taxon>
        <taxon>Viridiplantae</taxon>
        <taxon>Streptophyta</taxon>
        <taxon>Embryophyta</taxon>
        <taxon>Tracheophyta</taxon>
        <taxon>Spermatophyta</taxon>
        <taxon>Magnoliopsida</taxon>
        <taxon>eudicotyledons</taxon>
        <taxon>Gunneridae</taxon>
        <taxon>Pentapetalae</taxon>
        <taxon>rosids</taxon>
        <taxon>fabids</taxon>
        <taxon>Rosales</taxon>
        <taxon>Rosaceae</taxon>
        <taxon>Amygdaloideae</taxon>
        <taxon>Maleae</taxon>
        <taxon>Malus</taxon>
    </lineage>
</organism>
<sequence>WRPREFDCSEDVGFSSSVCPHGGLLSHTMFSMDLADPRSETAKEFKDIVLGLMEEAGKPNLGDYFPGLATMTSITSEFA</sequence>
<evidence type="ECO:0000313" key="1">
    <source>
        <dbReference type="EMBL" id="AAS79335.1"/>
    </source>
</evidence>
<feature type="non-terminal residue" evidence="1">
    <location>
        <position position="1"/>
    </location>
</feature>
<proteinExistence type="evidence at transcript level"/>
<feature type="non-terminal residue" evidence="1">
    <location>
        <position position="79"/>
    </location>
</feature>
<reference evidence="1" key="1">
    <citation type="submission" date="2004-02" db="EMBL/GenBank/DDBJ databases">
        <title>Differential expression of PR genes in apple in response to SAR inducers and Erwinia amylovora.</title>
        <authorList>
            <person name="Malnoy M."/>
            <person name="Borejsza-Wysocka E."/>
            <person name="Reynoird J.-P."/>
            <person name="Aldwinckle H.S."/>
        </authorList>
    </citation>
    <scope>NUCLEOTIDE SEQUENCE</scope>
</reference>
<name>Q6QCC5_MALDO</name>
<dbReference type="EMBL" id="AY548368">
    <property type="protein sequence ID" value="AAS79335.1"/>
    <property type="molecule type" value="mRNA"/>
</dbReference>
<accession>Q6QCC5</accession>